<evidence type="ECO:0000313" key="2">
    <source>
        <dbReference type="Proteomes" id="UP000250235"/>
    </source>
</evidence>
<gene>
    <name evidence="1" type="ORF">F511_27734</name>
</gene>
<organism evidence="1 2">
    <name type="scientific">Dorcoceras hygrometricum</name>
    <dbReference type="NCBI Taxonomy" id="472368"/>
    <lineage>
        <taxon>Eukaryota</taxon>
        <taxon>Viridiplantae</taxon>
        <taxon>Streptophyta</taxon>
        <taxon>Embryophyta</taxon>
        <taxon>Tracheophyta</taxon>
        <taxon>Spermatophyta</taxon>
        <taxon>Magnoliopsida</taxon>
        <taxon>eudicotyledons</taxon>
        <taxon>Gunneridae</taxon>
        <taxon>Pentapetalae</taxon>
        <taxon>asterids</taxon>
        <taxon>lamiids</taxon>
        <taxon>Lamiales</taxon>
        <taxon>Gesneriaceae</taxon>
        <taxon>Didymocarpoideae</taxon>
        <taxon>Trichosporeae</taxon>
        <taxon>Loxocarpinae</taxon>
        <taxon>Dorcoceras</taxon>
    </lineage>
</organism>
<reference evidence="1 2" key="1">
    <citation type="journal article" date="2015" name="Proc. Natl. Acad. Sci. U.S.A.">
        <title>The resurrection genome of Boea hygrometrica: A blueprint for survival of dehydration.</title>
        <authorList>
            <person name="Xiao L."/>
            <person name="Yang G."/>
            <person name="Zhang L."/>
            <person name="Yang X."/>
            <person name="Zhao S."/>
            <person name="Ji Z."/>
            <person name="Zhou Q."/>
            <person name="Hu M."/>
            <person name="Wang Y."/>
            <person name="Chen M."/>
            <person name="Xu Y."/>
            <person name="Jin H."/>
            <person name="Xiao X."/>
            <person name="Hu G."/>
            <person name="Bao F."/>
            <person name="Hu Y."/>
            <person name="Wan P."/>
            <person name="Li L."/>
            <person name="Deng X."/>
            <person name="Kuang T."/>
            <person name="Xiang C."/>
            <person name="Zhu J.K."/>
            <person name="Oliver M.J."/>
            <person name="He Y."/>
        </authorList>
    </citation>
    <scope>NUCLEOTIDE SEQUENCE [LARGE SCALE GENOMIC DNA]</scope>
    <source>
        <strain evidence="2">cv. XS01</strain>
    </source>
</reference>
<evidence type="ECO:0000313" key="1">
    <source>
        <dbReference type="EMBL" id="KZV35594.1"/>
    </source>
</evidence>
<protein>
    <submittedName>
        <fullName evidence="1">Pentatricopeptide repeat-containing protein mitochondrial-like</fullName>
    </submittedName>
</protein>
<sequence length="215" mass="23986">MLISSGLLVQADEGTLLPVMDLIRRNLPPPTVKSQSPCDSGWSQAPRRQQDGIRICHRFPNKNTKHKLNRSHNTYAQTLMDSYTGKNVKMSTWVNAFSCDEGSGDVSRSHVGNVIAFIGEIWLRVRDLVALACYVKWRDLASREGSGSVSVLREMVTRVGQRVALTSGFGYCVVEIWSLALFVEKRSVLACDIVLCYAHVLALRSVSLERRCFAP</sequence>
<accession>A0A2Z7BMN5</accession>
<name>A0A2Z7BMN5_9LAMI</name>
<proteinExistence type="predicted"/>
<dbReference type="EMBL" id="KV004541">
    <property type="protein sequence ID" value="KZV35594.1"/>
    <property type="molecule type" value="Genomic_DNA"/>
</dbReference>
<keyword evidence="2" id="KW-1185">Reference proteome</keyword>
<dbReference type="AlphaFoldDB" id="A0A2Z7BMN5"/>
<dbReference type="Proteomes" id="UP000250235">
    <property type="component" value="Unassembled WGS sequence"/>
</dbReference>